<evidence type="ECO:0008006" key="4">
    <source>
        <dbReference type="Google" id="ProtNLM"/>
    </source>
</evidence>
<proteinExistence type="predicted"/>
<evidence type="ECO:0000256" key="1">
    <source>
        <dbReference type="SAM" id="Phobius"/>
    </source>
</evidence>
<keyword evidence="1" id="KW-1133">Transmembrane helix</keyword>
<evidence type="ECO:0000313" key="2">
    <source>
        <dbReference type="EMBL" id="CAK1590080.1"/>
    </source>
</evidence>
<sequence>MIRNQIIGEPSFNLLYISPWGNLPSSLIGLITAFLVYYWQQVNFKPAESLIFRILYRCSIPSIFIWILSGYFVKDISSPIGIAAYTAVYRPVFCIIGVVGMLGFIYKVDGKYILTTI</sequence>
<feature type="transmembrane region" description="Helical" evidence="1">
    <location>
        <begin position="50"/>
        <end position="68"/>
    </location>
</feature>
<keyword evidence="3" id="KW-1185">Reference proteome</keyword>
<comment type="caution">
    <text evidence="2">The sequence shown here is derived from an EMBL/GenBank/DDBJ whole genome shotgun (WGS) entry which is preliminary data.</text>
</comment>
<accession>A0AAV1L5L5</accession>
<gene>
    <name evidence="2" type="ORF">PARMNEM_LOCUS10495</name>
</gene>
<name>A0AAV1L5L5_9NEOP</name>
<feature type="transmembrane region" description="Helical" evidence="1">
    <location>
        <begin position="20"/>
        <end position="38"/>
    </location>
</feature>
<dbReference type="EMBL" id="CAVLGL010000085">
    <property type="protein sequence ID" value="CAK1590080.1"/>
    <property type="molecule type" value="Genomic_DNA"/>
</dbReference>
<dbReference type="Proteomes" id="UP001314205">
    <property type="component" value="Unassembled WGS sequence"/>
</dbReference>
<dbReference type="AlphaFoldDB" id="A0AAV1L5L5"/>
<evidence type="ECO:0000313" key="3">
    <source>
        <dbReference type="Proteomes" id="UP001314205"/>
    </source>
</evidence>
<protein>
    <recommendedName>
        <fullName evidence="4">EamA domain-containing protein</fullName>
    </recommendedName>
</protein>
<feature type="transmembrane region" description="Helical" evidence="1">
    <location>
        <begin position="88"/>
        <end position="106"/>
    </location>
</feature>
<reference evidence="2 3" key="1">
    <citation type="submission" date="2023-11" db="EMBL/GenBank/DDBJ databases">
        <authorList>
            <person name="Hedman E."/>
            <person name="Englund M."/>
            <person name="Stromberg M."/>
            <person name="Nyberg Akerstrom W."/>
            <person name="Nylinder S."/>
            <person name="Jareborg N."/>
            <person name="Kallberg Y."/>
            <person name="Kronander E."/>
        </authorList>
    </citation>
    <scope>NUCLEOTIDE SEQUENCE [LARGE SCALE GENOMIC DNA]</scope>
</reference>
<organism evidence="2 3">
    <name type="scientific">Parnassius mnemosyne</name>
    <name type="common">clouded apollo</name>
    <dbReference type="NCBI Taxonomy" id="213953"/>
    <lineage>
        <taxon>Eukaryota</taxon>
        <taxon>Metazoa</taxon>
        <taxon>Ecdysozoa</taxon>
        <taxon>Arthropoda</taxon>
        <taxon>Hexapoda</taxon>
        <taxon>Insecta</taxon>
        <taxon>Pterygota</taxon>
        <taxon>Neoptera</taxon>
        <taxon>Endopterygota</taxon>
        <taxon>Lepidoptera</taxon>
        <taxon>Glossata</taxon>
        <taxon>Ditrysia</taxon>
        <taxon>Papilionoidea</taxon>
        <taxon>Papilionidae</taxon>
        <taxon>Parnassiinae</taxon>
        <taxon>Parnassini</taxon>
        <taxon>Parnassius</taxon>
        <taxon>Driopa</taxon>
    </lineage>
</organism>
<keyword evidence="1" id="KW-0472">Membrane</keyword>
<keyword evidence="1" id="KW-0812">Transmembrane</keyword>